<proteinExistence type="predicted"/>
<reference evidence="1" key="1">
    <citation type="submission" date="2016-02" db="EMBL/GenBank/DDBJ databases">
        <title>WGS assembly of Manihot esculenta.</title>
        <authorList>
            <person name="Bredeson J.V."/>
            <person name="Prochnik S.E."/>
            <person name="Lyons J.B."/>
            <person name="Schmutz J."/>
            <person name="Grimwood J."/>
            <person name="Vrebalov J."/>
            <person name="Bart R.S."/>
            <person name="Amuge T."/>
            <person name="Ferguson M.E."/>
            <person name="Green R."/>
            <person name="Putnam N."/>
            <person name="Stites J."/>
            <person name="Rounsley S."/>
            <person name="Rokhsar D.S."/>
        </authorList>
    </citation>
    <scope>NUCLEOTIDE SEQUENCE [LARGE SCALE GENOMIC DNA]</scope>
    <source>
        <tissue evidence="1">Leaf</tissue>
    </source>
</reference>
<dbReference type="AlphaFoldDB" id="A0A2C9W327"/>
<dbReference type="EMBL" id="CM004390">
    <property type="protein sequence ID" value="OAY52391.1"/>
    <property type="molecule type" value="Genomic_DNA"/>
</dbReference>
<sequence>MICQKHQNWCVNNLVLMIRLKTKPCDPSCASTDLVQTIHWLTLEHFDCTL</sequence>
<protein>
    <submittedName>
        <fullName evidence="1">Uncharacterized protein</fullName>
    </submittedName>
</protein>
<evidence type="ECO:0000313" key="1">
    <source>
        <dbReference type="EMBL" id="OAY52391.1"/>
    </source>
</evidence>
<accession>A0A2C9W327</accession>
<gene>
    <name evidence="1" type="ORF">MANES_04G079600</name>
</gene>
<organism evidence="1">
    <name type="scientific">Manihot esculenta</name>
    <name type="common">Cassava</name>
    <name type="synonym">Jatropha manihot</name>
    <dbReference type="NCBI Taxonomy" id="3983"/>
    <lineage>
        <taxon>Eukaryota</taxon>
        <taxon>Viridiplantae</taxon>
        <taxon>Streptophyta</taxon>
        <taxon>Embryophyta</taxon>
        <taxon>Tracheophyta</taxon>
        <taxon>Spermatophyta</taxon>
        <taxon>Magnoliopsida</taxon>
        <taxon>eudicotyledons</taxon>
        <taxon>Gunneridae</taxon>
        <taxon>Pentapetalae</taxon>
        <taxon>rosids</taxon>
        <taxon>fabids</taxon>
        <taxon>Malpighiales</taxon>
        <taxon>Euphorbiaceae</taxon>
        <taxon>Crotonoideae</taxon>
        <taxon>Manihoteae</taxon>
        <taxon>Manihot</taxon>
    </lineage>
</organism>
<name>A0A2C9W327_MANES</name>